<comment type="caution">
    <text evidence="1">The sequence shown here is derived from an EMBL/GenBank/DDBJ whole genome shotgun (WGS) entry which is preliminary data.</text>
</comment>
<keyword evidence="2" id="KW-1185">Reference proteome</keyword>
<organism evidence="1 2">
    <name type="scientific">Roseibium salinum</name>
    <dbReference type="NCBI Taxonomy" id="1604349"/>
    <lineage>
        <taxon>Bacteria</taxon>
        <taxon>Pseudomonadati</taxon>
        <taxon>Pseudomonadota</taxon>
        <taxon>Alphaproteobacteria</taxon>
        <taxon>Hyphomicrobiales</taxon>
        <taxon>Stappiaceae</taxon>
        <taxon>Roseibium</taxon>
    </lineage>
</organism>
<protein>
    <recommendedName>
        <fullName evidence="3">Sirohydrochlorin ferrochelatase</fullName>
    </recommendedName>
</protein>
<name>A0ABT3R5Y9_9HYPH</name>
<accession>A0ABT3R5Y9</accession>
<dbReference type="RefSeq" id="WP_265964854.1">
    <property type="nucleotide sequence ID" value="NZ_JAPEVI010000003.1"/>
</dbReference>
<dbReference type="Proteomes" id="UP001300261">
    <property type="component" value="Unassembled WGS sequence"/>
</dbReference>
<gene>
    <name evidence="1" type="ORF">ON753_20195</name>
</gene>
<evidence type="ECO:0008006" key="3">
    <source>
        <dbReference type="Google" id="ProtNLM"/>
    </source>
</evidence>
<proteinExistence type="predicted"/>
<dbReference type="Gene3D" id="3.40.50.1400">
    <property type="match status" value="2"/>
</dbReference>
<evidence type="ECO:0000313" key="1">
    <source>
        <dbReference type="EMBL" id="MCX2724665.1"/>
    </source>
</evidence>
<dbReference type="SUPFAM" id="SSF53800">
    <property type="entry name" value="Chelatase"/>
    <property type="match status" value="1"/>
</dbReference>
<sequence>MRALAQRVREYLPDWKIRAATLAAPGALDHALEACRSAPLVFPVFMTDGWFTKTALASRLEGTDARQLPPLGVHPELPRLTARLLRNAATLSGWARSGFDVLLAAHGSATGAAPEECTMAFANALARWLPARRIHVGFLEQDPHLAEVAGLCSLRTLHLPFFAGAGGHLTRDVPQALDGAGFEGLRMESLGEAYFIPDLIAHTLECAAQRTLAA</sequence>
<evidence type="ECO:0000313" key="2">
    <source>
        <dbReference type="Proteomes" id="UP001300261"/>
    </source>
</evidence>
<dbReference type="EMBL" id="JAPEVI010000003">
    <property type="protein sequence ID" value="MCX2724665.1"/>
    <property type="molecule type" value="Genomic_DNA"/>
</dbReference>
<reference evidence="1 2" key="1">
    <citation type="journal article" date="2016" name="Int. J. Syst. Evol. Microbiol.">
        <title>Labrenzia salina sp. nov., isolated from the rhizosphere of the halophyte Arthrocnemum macrostachyum.</title>
        <authorList>
            <person name="Camacho M."/>
            <person name="Redondo-Gomez S."/>
            <person name="Rodriguez-Llorente I."/>
            <person name="Rohde M."/>
            <person name="Sproer C."/>
            <person name="Schumann P."/>
            <person name="Klenk H.P."/>
            <person name="Montero-Calasanz M.D.C."/>
        </authorList>
    </citation>
    <scope>NUCLEOTIDE SEQUENCE [LARGE SCALE GENOMIC DNA]</scope>
    <source>
        <strain evidence="1 2">DSM 29163</strain>
    </source>
</reference>